<dbReference type="InterPro" id="IPR012349">
    <property type="entry name" value="Split_barrel_FMN-bd"/>
</dbReference>
<dbReference type="EMBL" id="JBHSGW010000027">
    <property type="protein sequence ID" value="MFC4740975.1"/>
    <property type="molecule type" value="Genomic_DNA"/>
</dbReference>
<feature type="domain" description="General stress protein FMN-binding split barrel" evidence="1">
    <location>
        <begin position="12"/>
        <end position="159"/>
    </location>
</feature>
<evidence type="ECO:0000259" key="1">
    <source>
        <dbReference type="Pfam" id="PF16242"/>
    </source>
</evidence>
<dbReference type="PANTHER" id="PTHR34818">
    <property type="entry name" value="PROTEIN BLI-3"/>
    <property type="match status" value="1"/>
</dbReference>
<proteinExistence type="predicted"/>
<keyword evidence="3" id="KW-1185">Reference proteome</keyword>
<dbReference type="InterPro" id="IPR038725">
    <property type="entry name" value="YdaG_split_barrel_FMN-bd"/>
</dbReference>
<dbReference type="InterPro" id="IPR052917">
    <property type="entry name" value="Stress-Dev_Protein"/>
</dbReference>
<evidence type="ECO:0000313" key="2">
    <source>
        <dbReference type="EMBL" id="MFC4740975.1"/>
    </source>
</evidence>
<evidence type="ECO:0000313" key="3">
    <source>
        <dbReference type="Proteomes" id="UP001595885"/>
    </source>
</evidence>
<gene>
    <name evidence="2" type="ORF">ACFO3U_13310</name>
</gene>
<comment type="caution">
    <text evidence="2">The sequence shown here is derived from an EMBL/GenBank/DDBJ whole genome shotgun (WGS) entry which is preliminary data.</text>
</comment>
<reference evidence="3" key="1">
    <citation type="journal article" date="2019" name="Int. J. Syst. Evol. Microbiol.">
        <title>The Global Catalogue of Microorganisms (GCM) 10K type strain sequencing project: providing services to taxonomists for standard genome sequencing and annotation.</title>
        <authorList>
            <consortium name="The Broad Institute Genomics Platform"/>
            <consortium name="The Broad Institute Genome Sequencing Center for Infectious Disease"/>
            <person name="Wu L."/>
            <person name="Ma J."/>
        </authorList>
    </citation>
    <scope>NUCLEOTIDE SEQUENCE [LARGE SCALE GENOMIC DNA]</scope>
    <source>
        <strain evidence="3">CCUG 50349</strain>
    </source>
</reference>
<protein>
    <submittedName>
        <fullName evidence="2">Pyridoxamine 5'-phosphate oxidase family protein</fullName>
    </submittedName>
</protein>
<organism evidence="2 3">
    <name type="scientific">Flavobacterium ponti</name>
    <dbReference type="NCBI Taxonomy" id="665133"/>
    <lineage>
        <taxon>Bacteria</taxon>
        <taxon>Pseudomonadati</taxon>
        <taxon>Bacteroidota</taxon>
        <taxon>Flavobacteriia</taxon>
        <taxon>Flavobacteriales</taxon>
        <taxon>Flavobacteriaceae</taxon>
        <taxon>Flavobacterium</taxon>
    </lineage>
</organism>
<dbReference type="Pfam" id="PF16242">
    <property type="entry name" value="Pyrid_ox_like"/>
    <property type="match status" value="1"/>
</dbReference>
<dbReference type="Proteomes" id="UP001595885">
    <property type="component" value="Unassembled WGS sequence"/>
</dbReference>
<dbReference type="Gene3D" id="2.30.110.10">
    <property type="entry name" value="Electron Transport, Fmn-binding Protein, Chain A"/>
    <property type="match status" value="1"/>
</dbReference>
<name>A0ABV9P8G9_9FLAO</name>
<dbReference type="SUPFAM" id="SSF50475">
    <property type="entry name" value="FMN-binding split barrel"/>
    <property type="match status" value="1"/>
</dbReference>
<dbReference type="RefSeq" id="WP_379743389.1">
    <property type="nucleotide sequence ID" value="NZ_JBHSGW010000027.1"/>
</dbReference>
<sequence>MSKIENLFEEKAIEKLQKLISDTKTCLFCTDLTSLPITTRPMASTKVDDSGNLWFISSSQSNKNFEIKTDNRVQLFYTNTSDSEFLTVFGNAQIFKDKVIIEKLWSPIAKAWFEEGKKDPNVSLICVKPSDVHYWDNKNGKVISLLKIATQAATGLKMDIGREGDLKF</sequence>
<dbReference type="PANTHER" id="PTHR34818:SF1">
    <property type="entry name" value="PROTEIN BLI-3"/>
    <property type="match status" value="1"/>
</dbReference>
<accession>A0ABV9P8G9</accession>